<reference evidence="2 3" key="1">
    <citation type="submission" date="2019-03" db="EMBL/GenBank/DDBJ databases">
        <title>Genomics of glacier-inhabiting Cryobacterium strains.</title>
        <authorList>
            <person name="Liu Q."/>
            <person name="Xin Y.-H."/>
        </authorList>
    </citation>
    <scope>NUCLEOTIDE SEQUENCE [LARGE SCALE GENOMIC DNA]</scope>
    <source>
        <strain evidence="2 3">MDB1-5</strain>
    </source>
</reference>
<proteinExistence type="predicted"/>
<accession>A0ABY2INJ0</accession>
<dbReference type="Gene3D" id="3.10.180.10">
    <property type="entry name" value="2,3-Dihydroxybiphenyl 1,2-Dioxygenase, domain 1"/>
    <property type="match status" value="1"/>
</dbReference>
<evidence type="ECO:0000259" key="1">
    <source>
        <dbReference type="PROSITE" id="PS51819"/>
    </source>
</evidence>
<sequence length="147" mass="15423">MTDSETGTATTDRGIGILDVFSGFAVPDIEAARAFYGGTLGLEVTDGGMGLLRIELPGGGHVIVYPKADHVPATYTMLNLAVGDVDAAVDTLTARGVVFERYEGSPQDEKGIMRGYGPTIAWFTDPAGNILSVLEDSALEESAQPDE</sequence>
<evidence type="ECO:0000313" key="2">
    <source>
        <dbReference type="EMBL" id="TFC21186.1"/>
    </source>
</evidence>
<protein>
    <submittedName>
        <fullName evidence="2">VOC family protein</fullName>
    </submittedName>
</protein>
<evidence type="ECO:0000313" key="3">
    <source>
        <dbReference type="Proteomes" id="UP000297604"/>
    </source>
</evidence>
<dbReference type="InterPro" id="IPR004360">
    <property type="entry name" value="Glyas_Fos-R_dOase_dom"/>
</dbReference>
<dbReference type="EMBL" id="SOFS01000017">
    <property type="protein sequence ID" value="TFC21186.1"/>
    <property type="molecule type" value="Genomic_DNA"/>
</dbReference>
<dbReference type="Pfam" id="PF00903">
    <property type="entry name" value="Glyoxalase"/>
    <property type="match status" value="1"/>
</dbReference>
<comment type="caution">
    <text evidence="2">The sequence shown here is derived from an EMBL/GenBank/DDBJ whole genome shotgun (WGS) entry which is preliminary data.</text>
</comment>
<gene>
    <name evidence="2" type="ORF">E3O46_07700</name>
</gene>
<dbReference type="Proteomes" id="UP000297604">
    <property type="component" value="Unassembled WGS sequence"/>
</dbReference>
<dbReference type="InterPro" id="IPR037523">
    <property type="entry name" value="VOC_core"/>
</dbReference>
<organism evidence="2 3">
    <name type="scientific">Cryobacterium glucosi</name>
    <dbReference type="NCBI Taxonomy" id="1259175"/>
    <lineage>
        <taxon>Bacteria</taxon>
        <taxon>Bacillati</taxon>
        <taxon>Actinomycetota</taxon>
        <taxon>Actinomycetes</taxon>
        <taxon>Micrococcales</taxon>
        <taxon>Microbacteriaceae</taxon>
        <taxon>Cryobacterium</taxon>
    </lineage>
</organism>
<keyword evidence="3" id="KW-1185">Reference proteome</keyword>
<dbReference type="RefSeq" id="WP_134446361.1">
    <property type="nucleotide sequence ID" value="NZ_SOFS01000017.1"/>
</dbReference>
<dbReference type="InterPro" id="IPR029068">
    <property type="entry name" value="Glyas_Bleomycin-R_OHBP_Dase"/>
</dbReference>
<name>A0ABY2INJ0_9MICO</name>
<dbReference type="PROSITE" id="PS51819">
    <property type="entry name" value="VOC"/>
    <property type="match status" value="1"/>
</dbReference>
<dbReference type="SUPFAM" id="SSF54593">
    <property type="entry name" value="Glyoxalase/Bleomycin resistance protein/Dihydroxybiphenyl dioxygenase"/>
    <property type="match status" value="1"/>
</dbReference>
<feature type="domain" description="VOC" evidence="1">
    <location>
        <begin position="16"/>
        <end position="136"/>
    </location>
</feature>